<organism evidence="2 3">
    <name type="scientific">Subtercola lobariae</name>
    <dbReference type="NCBI Taxonomy" id="1588641"/>
    <lineage>
        <taxon>Bacteria</taxon>
        <taxon>Bacillati</taxon>
        <taxon>Actinomycetota</taxon>
        <taxon>Actinomycetes</taxon>
        <taxon>Micrococcales</taxon>
        <taxon>Microbacteriaceae</taxon>
        <taxon>Subtercola</taxon>
    </lineage>
</organism>
<dbReference type="Pfam" id="PF18598">
    <property type="entry name" value="TetR_C_36"/>
    <property type="match status" value="1"/>
</dbReference>
<keyword evidence="3" id="KW-1185">Reference proteome</keyword>
<evidence type="ECO:0000313" key="2">
    <source>
        <dbReference type="EMBL" id="GGF21814.1"/>
    </source>
</evidence>
<evidence type="ECO:0000313" key="3">
    <source>
        <dbReference type="Proteomes" id="UP000598775"/>
    </source>
</evidence>
<dbReference type="SUPFAM" id="SSF46689">
    <property type="entry name" value="Homeodomain-like"/>
    <property type="match status" value="1"/>
</dbReference>
<evidence type="ECO:0000259" key="1">
    <source>
        <dbReference type="Pfam" id="PF18598"/>
    </source>
</evidence>
<dbReference type="AlphaFoldDB" id="A0A917B4V6"/>
<dbReference type="EMBL" id="BMGP01000002">
    <property type="protein sequence ID" value="GGF21814.1"/>
    <property type="molecule type" value="Genomic_DNA"/>
</dbReference>
<dbReference type="RefSeq" id="WP_188675828.1">
    <property type="nucleotide sequence ID" value="NZ_BMGP01000002.1"/>
</dbReference>
<dbReference type="Gene3D" id="1.10.357.10">
    <property type="entry name" value="Tetracycline Repressor, domain 2"/>
    <property type="match status" value="1"/>
</dbReference>
<comment type="caution">
    <text evidence="2">The sequence shown here is derived from an EMBL/GenBank/DDBJ whole genome shotgun (WGS) entry which is preliminary data.</text>
</comment>
<dbReference type="Proteomes" id="UP000598775">
    <property type="component" value="Unassembled WGS sequence"/>
</dbReference>
<feature type="domain" description="QsdR TetR regulatory C-terminal" evidence="1">
    <location>
        <begin position="107"/>
        <end position="217"/>
    </location>
</feature>
<accession>A0A917B4V6</accession>
<protein>
    <recommendedName>
        <fullName evidence="1">QsdR TetR regulatory C-terminal domain-containing protein</fullName>
    </recommendedName>
</protein>
<name>A0A917B4V6_9MICO</name>
<reference evidence="2 3" key="1">
    <citation type="journal article" date="2014" name="Int. J. Syst. Evol. Microbiol.">
        <title>Complete genome sequence of Corynebacterium casei LMG S-19264T (=DSM 44701T), isolated from a smear-ripened cheese.</title>
        <authorList>
            <consortium name="US DOE Joint Genome Institute (JGI-PGF)"/>
            <person name="Walter F."/>
            <person name="Albersmeier A."/>
            <person name="Kalinowski J."/>
            <person name="Ruckert C."/>
        </authorList>
    </citation>
    <scope>NUCLEOTIDE SEQUENCE [LARGE SCALE GENOMIC DNA]</scope>
    <source>
        <strain evidence="2 3">CGMCC 1.12976</strain>
    </source>
</reference>
<dbReference type="InterPro" id="IPR041485">
    <property type="entry name" value="TetR_C_36"/>
</dbReference>
<gene>
    <name evidence="2" type="ORF">GCM10011399_14420</name>
</gene>
<dbReference type="InterPro" id="IPR009057">
    <property type="entry name" value="Homeodomain-like_sf"/>
</dbReference>
<sequence length="218" mass="23780">MTSELGRDHGHGSLGAVGTTLVPTELSRRIDPETGTHADARRAFLLARKTFIAGERIDMAELAAALGVDRTSLFRWVGNRDALLSEVLWSLAVPTFDQSELAAGSATGATRICALLSTFVDNLISADYFRVFLRREPARALRLQTTTDSEVQRRFVAVVETLLSEETDAGTVSYALPNHDLAYLLVRISESFTYADLITGETPSSERAQAAFAFVLRA</sequence>
<proteinExistence type="predicted"/>